<keyword evidence="14" id="KW-1185">Reference proteome</keyword>
<evidence type="ECO:0000256" key="2">
    <source>
        <dbReference type="ARBA" id="ARBA00022723"/>
    </source>
</evidence>
<evidence type="ECO:0000313" key="14">
    <source>
        <dbReference type="Proteomes" id="UP000306102"/>
    </source>
</evidence>
<evidence type="ECO:0000256" key="5">
    <source>
        <dbReference type="ARBA" id="ARBA00022801"/>
    </source>
</evidence>
<dbReference type="InterPro" id="IPR006642">
    <property type="entry name" value="Rad18_UBZ4"/>
</dbReference>
<dbReference type="PANTHER" id="PTHR15749">
    <property type="entry name" value="FANCONI-ASSOCIATED NUCLEASE 1"/>
    <property type="match status" value="1"/>
</dbReference>
<dbReference type="GO" id="GO:0004528">
    <property type="term" value="F:phosphodiesterase I activity"/>
    <property type="evidence" value="ECO:0007669"/>
    <property type="project" value="UniProtKB-EC"/>
</dbReference>
<dbReference type="PANTHER" id="PTHR15749:SF4">
    <property type="entry name" value="FANCONI-ASSOCIATED NUCLEASE 1"/>
    <property type="match status" value="1"/>
</dbReference>
<keyword evidence="6" id="KW-0862">Zinc</keyword>
<dbReference type="GO" id="GO:0036297">
    <property type="term" value="P:interstrand cross-link repair"/>
    <property type="evidence" value="ECO:0007669"/>
    <property type="project" value="InterPro"/>
</dbReference>
<dbReference type="GO" id="GO:0008409">
    <property type="term" value="F:5'-3' exonuclease activity"/>
    <property type="evidence" value="ECO:0007669"/>
    <property type="project" value="TreeGrafter"/>
</dbReference>
<keyword evidence="10" id="KW-0539">Nucleus</keyword>
<dbReference type="CDD" id="cd22326">
    <property type="entry name" value="FAN1-like"/>
    <property type="match status" value="1"/>
</dbReference>
<name>A0A4S4ER84_CAMSN</name>
<dbReference type="PROSITE" id="PS51908">
    <property type="entry name" value="ZF_UBZ4"/>
    <property type="match status" value="1"/>
</dbReference>
<comment type="similarity">
    <text evidence="10">Belongs to the FAN1 family.</text>
</comment>
<dbReference type="InterPro" id="IPR033315">
    <property type="entry name" value="Fan1-like"/>
</dbReference>
<evidence type="ECO:0000256" key="10">
    <source>
        <dbReference type="RuleBase" id="RU365033"/>
    </source>
</evidence>
<feature type="domain" description="UBZ4-type" evidence="12">
    <location>
        <begin position="64"/>
        <end position="93"/>
    </location>
</feature>
<evidence type="ECO:0000256" key="3">
    <source>
        <dbReference type="ARBA" id="ARBA00022763"/>
    </source>
</evidence>
<dbReference type="GO" id="GO:0005634">
    <property type="term" value="C:nucleus"/>
    <property type="evidence" value="ECO:0007669"/>
    <property type="project" value="UniProtKB-SubCell"/>
</dbReference>
<evidence type="ECO:0000313" key="13">
    <source>
        <dbReference type="EMBL" id="THG18884.1"/>
    </source>
</evidence>
<dbReference type="Proteomes" id="UP000306102">
    <property type="component" value="Unassembled WGS sequence"/>
</dbReference>
<evidence type="ECO:0000259" key="12">
    <source>
        <dbReference type="PROSITE" id="PS51908"/>
    </source>
</evidence>
<dbReference type="SMART" id="SM00910">
    <property type="entry name" value="HIRAN"/>
    <property type="match status" value="1"/>
</dbReference>
<keyword evidence="4 9" id="KW-0863">Zinc-finger</keyword>
<dbReference type="SMART" id="SM00734">
    <property type="entry name" value="ZnF_Rad18"/>
    <property type="match status" value="1"/>
</dbReference>
<evidence type="ECO:0000256" key="8">
    <source>
        <dbReference type="ARBA" id="ARBA00023204"/>
    </source>
</evidence>
<proteinExistence type="inferred from homology"/>
<reference evidence="13 14" key="1">
    <citation type="journal article" date="2018" name="Proc. Natl. Acad. Sci. U.S.A.">
        <title>Draft genome sequence of Camellia sinensis var. sinensis provides insights into the evolution of the tea genome and tea quality.</title>
        <authorList>
            <person name="Wei C."/>
            <person name="Yang H."/>
            <person name="Wang S."/>
            <person name="Zhao J."/>
            <person name="Liu C."/>
            <person name="Gao L."/>
            <person name="Xia E."/>
            <person name="Lu Y."/>
            <person name="Tai Y."/>
            <person name="She G."/>
            <person name="Sun J."/>
            <person name="Cao H."/>
            <person name="Tong W."/>
            <person name="Gao Q."/>
            <person name="Li Y."/>
            <person name="Deng W."/>
            <person name="Jiang X."/>
            <person name="Wang W."/>
            <person name="Chen Q."/>
            <person name="Zhang S."/>
            <person name="Li H."/>
            <person name="Wu J."/>
            <person name="Wang P."/>
            <person name="Li P."/>
            <person name="Shi C."/>
            <person name="Zheng F."/>
            <person name="Jian J."/>
            <person name="Huang B."/>
            <person name="Shan D."/>
            <person name="Shi M."/>
            <person name="Fang C."/>
            <person name="Yue Y."/>
            <person name="Li F."/>
            <person name="Li D."/>
            <person name="Wei S."/>
            <person name="Han B."/>
            <person name="Jiang C."/>
            <person name="Yin Y."/>
            <person name="Xia T."/>
            <person name="Zhang Z."/>
            <person name="Bennetzen J.L."/>
            <person name="Zhao S."/>
            <person name="Wan X."/>
        </authorList>
    </citation>
    <scope>NUCLEOTIDE SEQUENCE [LARGE SCALE GENOMIC DNA]</scope>
    <source>
        <strain evidence="14">cv. Shuchazao</strain>
        <tissue evidence="13">Leaf</tissue>
    </source>
</reference>
<evidence type="ECO:0000256" key="7">
    <source>
        <dbReference type="ARBA" id="ARBA00022842"/>
    </source>
</evidence>
<dbReference type="GO" id="GO:0008270">
    <property type="term" value="F:zinc ion binding"/>
    <property type="evidence" value="ECO:0007669"/>
    <property type="project" value="UniProtKB-KW"/>
</dbReference>
<keyword evidence="8 9" id="KW-0234">DNA repair</keyword>
<dbReference type="Pfam" id="PF08797">
    <property type="entry name" value="HIRAN"/>
    <property type="match status" value="1"/>
</dbReference>
<comment type="function">
    <text evidence="10">Nuclease required for the repair of DNA interstrand cross-links (ICL). Acts as a 5'-3' exonuclease that anchors at a cut end of DNA and cleaves DNA successively at every third nucleotide, allowing to excise an ICL from one strand through flanking incisions.</text>
</comment>
<keyword evidence="3 9" id="KW-0227">DNA damage</keyword>
<dbReference type="Gene3D" id="3.30.70.2330">
    <property type="match status" value="1"/>
</dbReference>
<evidence type="ECO:0000256" key="4">
    <source>
        <dbReference type="ARBA" id="ARBA00022771"/>
    </source>
</evidence>
<dbReference type="InterPro" id="IPR049126">
    <property type="entry name" value="FAN1-like_TPR"/>
</dbReference>
<dbReference type="STRING" id="542762.A0A4S4ER84"/>
<protein>
    <recommendedName>
        <fullName evidence="10">Fanconi-associated nuclease</fullName>
        <ecNumber evidence="10">3.1.4.1</ecNumber>
    </recommendedName>
</protein>
<comment type="cofactor">
    <cofactor evidence="10">
        <name>Mg(2+)</name>
        <dbReference type="ChEBI" id="CHEBI:18420"/>
    </cofactor>
    <cofactor evidence="10">
        <name>Mn(2+)</name>
        <dbReference type="ChEBI" id="CHEBI:29035"/>
    </cofactor>
</comment>
<keyword evidence="11" id="KW-0812">Transmembrane</keyword>
<dbReference type="EC" id="3.1.4.1" evidence="10"/>
<comment type="subcellular location">
    <subcellularLocation>
        <location evidence="10">Nucleus</location>
    </subcellularLocation>
</comment>
<dbReference type="Pfam" id="PF08774">
    <property type="entry name" value="VRR_NUC"/>
    <property type="match status" value="1"/>
</dbReference>
<sequence>MKRDERDRWYETVKEVRRRQGFLNLCEGKNGGNMTLSGEGSSEQGLDGGSDNKTVVEMCAPRDWVTCPVCGNTVCGEDYMINSHLDTCLARGTKRKLKQRTLLQLNFCLQSKVKTHSSDSDHVGANVVQKGPDNILCDTIHKLDGFVDGDEKASIQCKSLLNSESILCSDGSVENLINGDVINHRVGLPSLLPKNEMPKYEMAETMDDICGRVLETFIVGRKFSDDAELNHGKSITLLRDPDNIKDCNAIKVLSADSGCVKVLGFLPRQLAQYLSPLMDNYCLSFEGCITSVPKHSLDVVPIQIICQNEIYFGEKEYDGIQVVKSLWKNAFHVAESAKSHPPSMAKYQQNFSLLIQEVLRSYPRLFSHDEKIFLGPWFRISNIFYPEISDCNQAFKELSATGYIRSVGSICDLQDNDLKEVLNVLTVSELREILCARLVQEQDQYLAHDQATRFEGSTPKVLNWVSPVLPNVVLEKTGTCIQISSSAESLIWRAERLFFLNGEQDLSAFLLVDLGIVKYPNYNCIISNQIFSSRNDLLAYEEAIEVAQIMDQSIDKNNNELVLRCIELSGSRISNSSSRATQSSTSESLVTCFSCFSALWVYSKVVLLGVSFLECERRYNDAINLLKQLLINFTSDGRRGYWTLRLSIDLEHLGCLNESLSVAEDGLLDPWVRAGSRTALQRLVLRLGKPPRRWKTPSFSESVKRKITEVHVQGRPLNCRTGMKSRFYGEDGEQCGVEQLAMQYYSGEGGGWQGVHTESGIWLTIFGLLLWDIIFSDVPDVFRTRFQTGPLDLDTDGFYEARKSLLEPLLEKIYDGMAEEILITSWESHLGTACRGVNWDRHSLSELRAAVTCIGGPCLASICRHLAQGYRSWSSGMPDLLLWRFHGDYSGEAKLVEVKGPRDRLSEQQRAWLLFLMDCGFNTEKAIRLGHVAIVVIITIAIAIVFYFSETFFIVPNGLNGTSIDSVMLGFIKNEVITVDILVIVSEIKSKSNYMEGLPIPMRNGKLDICKY</sequence>
<keyword evidence="5 10" id="KW-0378">Hydrolase</keyword>
<comment type="caution">
    <text evidence="13">The sequence shown here is derived from an EMBL/GenBank/DDBJ whole genome shotgun (WGS) entry which is preliminary data.</text>
</comment>
<feature type="transmembrane region" description="Helical" evidence="11">
    <location>
        <begin position="929"/>
        <end position="948"/>
    </location>
</feature>
<dbReference type="AlphaFoldDB" id="A0A4S4ER84"/>
<dbReference type="GO" id="GO:0016818">
    <property type="term" value="F:hydrolase activity, acting on acid anhydrides, in phosphorus-containing anhydrides"/>
    <property type="evidence" value="ECO:0007669"/>
    <property type="project" value="InterPro"/>
</dbReference>
<accession>A0A4S4ER84</accession>
<keyword evidence="1 10" id="KW-0540">Nuclease</keyword>
<evidence type="ECO:0000256" key="11">
    <source>
        <dbReference type="SAM" id="Phobius"/>
    </source>
</evidence>
<organism evidence="13 14">
    <name type="scientific">Camellia sinensis var. sinensis</name>
    <name type="common">China tea</name>
    <dbReference type="NCBI Taxonomy" id="542762"/>
    <lineage>
        <taxon>Eukaryota</taxon>
        <taxon>Viridiplantae</taxon>
        <taxon>Streptophyta</taxon>
        <taxon>Embryophyta</taxon>
        <taxon>Tracheophyta</taxon>
        <taxon>Spermatophyta</taxon>
        <taxon>Magnoliopsida</taxon>
        <taxon>eudicotyledons</taxon>
        <taxon>Gunneridae</taxon>
        <taxon>Pentapetalae</taxon>
        <taxon>asterids</taxon>
        <taxon>Ericales</taxon>
        <taxon>Theaceae</taxon>
        <taxon>Camellia</taxon>
    </lineage>
</organism>
<dbReference type="Pfam" id="PF21170">
    <property type="entry name" value="FAN1_TPR"/>
    <property type="match status" value="1"/>
</dbReference>
<comment type="catalytic activity">
    <reaction evidence="10">
        <text>Hydrolytically removes 5'-nucleotides successively from the 3'-hydroxy termini of 3'-hydroxy-terminated oligonucleotides.</text>
        <dbReference type="EC" id="3.1.4.1"/>
    </reaction>
</comment>
<keyword evidence="2 10" id="KW-0479">Metal-binding</keyword>
<keyword evidence="11" id="KW-0472">Membrane</keyword>
<dbReference type="SMART" id="SM00990">
    <property type="entry name" value="VRR_NUC"/>
    <property type="match status" value="1"/>
</dbReference>
<evidence type="ECO:0000256" key="6">
    <source>
        <dbReference type="ARBA" id="ARBA00022833"/>
    </source>
</evidence>
<dbReference type="GO" id="GO:0017108">
    <property type="term" value="F:5'-flap endonuclease activity"/>
    <property type="evidence" value="ECO:0007669"/>
    <property type="project" value="TreeGrafter"/>
</dbReference>
<dbReference type="InterPro" id="IPR049132">
    <property type="entry name" value="FAN1-like_euk"/>
</dbReference>
<evidence type="ECO:0000256" key="9">
    <source>
        <dbReference type="PROSITE-ProRule" id="PRU01256"/>
    </source>
</evidence>
<keyword evidence="10" id="KW-0464">Manganese</keyword>
<dbReference type="InterPro" id="IPR014905">
    <property type="entry name" value="HIRAN"/>
</dbReference>
<keyword evidence="11" id="KW-1133">Transmembrane helix</keyword>
<dbReference type="GO" id="GO:0070336">
    <property type="term" value="F:flap-structured DNA binding"/>
    <property type="evidence" value="ECO:0007669"/>
    <property type="project" value="TreeGrafter"/>
</dbReference>
<keyword evidence="7 10" id="KW-0460">Magnesium</keyword>
<evidence type="ECO:0000256" key="1">
    <source>
        <dbReference type="ARBA" id="ARBA00022722"/>
    </source>
</evidence>
<dbReference type="EMBL" id="SDRB02002785">
    <property type="protein sequence ID" value="THG18884.1"/>
    <property type="molecule type" value="Genomic_DNA"/>
</dbReference>
<dbReference type="Gene3D" id="3.30.160.60">
    <property type="entry name" value="Classic Zinc Finger"/>
    <property type="match status" value="1"/>
</dbReference>
<gene>
    <name evidence="13" type="ORF">TEA_009729</name>
</gene>
<dbReference type="InterPro" id="IPR014883">
    <property type="entry name" value="VRR_NUC"/>
</dbReference>